<keyword evidence="1" id="KW-0812">Transmembrane</keyword>
<dbReference type="EMBL" id="BMFQ01000002">
    <property type="protein sequence ID" value="GGG44257.1"/>
    <property type="molecule type" value="Genomic_DNA"/>
</dbReference>
<dbReference type="AlphaFoldDB" id="A0A917GFV2"/>
<feature type="transmembrane region" description="Helical" evidence="1">
    <location>
        <begin position="20"/>
        <end position="42"/>
    </location>
</feature>
<keyword evidence="1" id="KW-0472">Membrane</keyword>
<accession>A0A917GFV2</accession>
<keyword evidence="3" id="KW-1185">Reference proteome</keyword>
<protein>
    <submittedName>
        <fullName evidence="2">Uncharacterized protein</fullName>
    </submittedName>
</protein>
<organism evidence="2 3">
    <name type="scientific">Bizionia arctica</name>
    <dbReference type="NCBI Taxonomy" id="1495645"/>
    <lineage>
        <taxon>Bacteria</taxon>
        <taxon>Pseudomonadati</taxon>
        <taxon>Bacteroidota</taxon>
        <taxon>Flavobacteriia</taxon>
        <taxon>Flavobacteriales</taxon>
        <taxon>Flavobacteriaceae</taxon>
        <taxon>Bizionia</taxon>
    </lineage>
</organism>
<sequence>MDIENRLYCVVSEHLKNHNLNLKFTFIIGFFSSLIIFSSCSIQGTYKDRLNNNYSSDWIKINTDSTFEYITWGHMTGYGYTKGLWKEMNDSIYLTEYIPKIPKTNQLTEINDGNKNIQLIGKDGNPLLPNYIKINGVLDSIKSAWDGNYSYKKFETADRIEVFDLGKTQGEIGQIIADFKTDCNTCSYKIIIDWDEIGFKRVYVRDSIWLYKNNRLYPVDSAIQKSSNGKNRYYKKTDTVKPISLWIKSWNSMKNGYE</sequence>
<proteinExistence type="predicted"/>
<keyword evidence="1" id="KW-1133">Transmembrane helix</keyword>
<comment type="caution">
    <text evidence="2">The sequence shown here is derived from an EMBL/GenBank/DDBJ whole genome shotgun (WGS) entry which is preliminary data.</text>
</comment>
<reference evidence="2" key="1">
    <citation type="journal article" date="2014" name="Int. J. Syst. Evol. Microbiol.">
        <title>Complete genome sequence of Corynebacterium casei LMG S-19264T (=DSM 44701T), isolated from a smear-ripened cheese.</title>
        <authorList>
            <consortium name="US DOE Joint Genome Institute (JGI-PGF)"/>
            <person name="Walter F."/>
            <person name="Albersmeier A."/>
            <person name="Kalinowski J."/>
            <person name="Ruckert C."/>
        </authorList>
    </citation>
    <scope>NUCLEOTIDE SEQUENCE</scope>
    <source>
        <strain evidence="2">CGMCC 1.12751</strain>
    </source>
</reference>
<dbReference type="Proteomes" id="UP000625976">
    <property type="component" value="Unassembled WGS sequence"/>
</dbReference>
<evidence type="ECO:0000313" key="2">
    <source>
        <dbReference type="EMBL" id="GGG44257.1"/>
    </source>
</evidence>
<evidence type="ECO:0000256" key="1">
    <source>
        <dbReference type="SAM" id="Phobius"/>
    </source>
</evidence>
<name>A0A917GFV2_9FLAO</name>
<evidence type="ECO:0000313" key="3">
    <source>
        <dbReference type="Proteomes" id="UP000625976"/>
    </source>
</evidence>
<gene>
    <name evidence="2" type="ORF">GCM10010976_14820</name>
</gene>
<reference evidence="2" key="2">
    <citation type="submission" date="2020-09" db="EMBL/GenBank/DDBJ databases">
        <authorList>
            <person name="Sun Q."/>
            <person name="Zhou Y."/>
        </authorList>
    </citation>
    <scope>NUCLEOTIDE SEQUENCE</scope>
    <source>
        <strain evidence="2">CGMCC 1.12751</strain>
    </source>
</reference>